<sequence length="171" mass="19673">DGKEKKCTYSNKGRNTTNMRLHLNNYHPEQLKQLQSEELKIAEQTLNSSSRSSSVTSFFKSKSFGVPVHKRNPLPQNSTSFQTLKLDLTRLCACTSFPLSMVESEEFQKLIHNLDSRSADSLPCRNTLKNWVVKYSEDIMKKVISNLQLVKNYFLSMDIWSQPGLDKFYLG</sequence>
<evidence type="ECO:0000256" key="5">
    <source>
        <dbReference type="ARBA" id="ARBA00023242"/>
    </source>
</evidence>
<evidence type="ECO:0000256" key="4">
    <source>
        <dbReference type="ARBA" id="ARBA00022833"/>
    </source>
</evidence>
<keyword evidence="3" id="KW-0863">Zinc-finger</keyword>
<keyword evidence="4" id="KW-0862">Zinc</keyword>
<dbReference type="PANTHER" id="PTHR46481:SF10">
    <property type="entry name" value="ZINC FINGER BED DOMAIN-CONTAINING PROTEIN 39"/>
    <property type="match status" value="1"/>
</dbReference>
<evidence type="ECO:0000256" key="3">
    <source>
        <dbReference type="ARBA" id="ARBA00022771"/>
    </source>
</evidence>
<accession>A0A164GLM9</accession>
<evidence type="ECO:0008006" key="8">
    <source>
        <dbReference type="Google" id="ProtNLM"/>
    </source>
</evidence>
<dbReference type="EMBL" id="LRGB01014757">
    <property type="protein sequence ID" value="KZR99099.1"/>
    <property type="molecule type" value="Genomic_DNA"/>
</dbReference>
<comment type="subcellular location">
    <subcellularLocation>
        <location evidence="1">Nucleus</location>
    </subcellularLocation>
</comment>
<evidence type="ECO:0000256" key="2">
    <source>
        <dbReference type="ARBA" id="ARBA00022723"/>
    </source>
</evidence>
<gene>
    <name evidence="6" type="ORF">APZ42_005187</name>
</gene>
<dbReference type="OrthoDB" id="7699631at2759"/>
<reference evidence="6 7" key="1">
    <citation type="submission" date="2016-03" db="EMBL/GenBank/DDBJ databases">
        <title>EvidentialGene: Evidence-directed Construction of Genes on Genomes.</title>
        <authorList>
            <person name="Gilbert D.G."/>
            <person name="Choi J.-H."/>
            <person name="Mockaitis K."/>
            <person name="Colbourne J."/>
            <person name="Pfrender M."/>
        </authorList>
    </citation>
    <scope>NUCLEOTIDE SEQUENCE [LARGE SCALE GENOMIC DNA]</scope>
    <source>
        <strain evidence="6 7">Xinb3</strain>
        <tissue evidence="6">Complete organism</tissue>
    </source>
</reference>
<comment type="caution">
    <text evidence="6">The sequence shown here is derived from an EMBL/GenBank/DDBJ whole genome shotgun (WGS) entry which is preliminary data.</text>
</comment>
<dbReference type="Proteomes" id="UP000076858">
    <property type="component" value="Unassembled WGS sequence"/>
</dbReference>
<keyword evidence="2" id="KW-0479">Metal-binding</keyword>
<evidence type="ECO:0000256" key="1">
    <source>
        <dbReference type="ARBA" id="ARBA00004123"/>
    </source>
</evidence>
<evidence type="ECO:0000313" key="7">
    <source>
        <dbReference type="Proteomes" id="UP000076858"/>
    </source>
</evidence>
<dbReference type="PANTHER" id="PTHR46481">
    <property type="entry name" value="ZINC FINGER BED DOMAIN-CONTAINING PROTEIN 4"/>
    <property type="match status" value="1"/>
</dbReference>
<organism evidence="6 7">
    <name type="scientific">Daphnia magna</name>
    <dbReference type="NCBI Taxonomy" id="35525"/>
    <lineage>
        <taxon>Eukaryota</taxon>
        <taxon>Metazoa</taxon>
        <taxon>Ecdysozoa</taxon>
        <taxon>Arthropoda</taxon>
        <taxon>Crustacea</taxon>
        <taxon>Branchiopoda</taxon>
        <taxon>Diplostraca</taxon>
        <taxon>Cladocera</taxon>
        <taxon>Anomopoda</taxon>
        <taxon>Daphniidae</taxon>
        <taxon>Daphnia</taxon>
    </lineage>
</organism>
<dbReference type="AlphaFoldDB" id="A0A164GLM9"/>
<dbReference type="GO" id="GO:0005634">
    <property type="term" value="C:nucleus"/>
    <property type="evidence" value="ECO:0007669"/>
    <property type="project" value="UniProtKB-SubCell"/>
</dbReference>
<evidence type="ECO:0000313" key="6">
    <source>
        <dbReference type="EMBL" id="KZR99099.1"/>
    </source>
</evidence>
<name>A0A164GLM9_9CRUS</name>
<dbReference type="GO" id="GO:0008270">
    <property type="term" value="F:zinc ion binding"/>
    <property type="evidence" value="ECO:0007669"/>
    <property type="project" value="UniProtKB-KW"/>
</dbReference>
<keyword evidence="7" id="KW-1185">Reference proteome</keyword>
<feature type="non-terminal residue" evidence="6">
    <location>
        <position position="171"/>
    </location>
</feature>
<dbReference type="InterPro" id="IPR052035">
    <property type="entry name" value="ZnF_BED_domain_contain"/>
</dbReference>
<proteinExistence type="predicted"/>
<protein>
    <recommendedName>
        <fullName evidence="8">BED-type domain-containing protein</fullName>
    </recommendedName>
</protein>
<feature type="non-terminal residue" evidence="6">
    <location>
        <position position="1"/>
    </location>
</feature>
<keyword evidence="5" id="KW-0539">Nucleus</keyword>